<dbReference type="AlphaFoldDB" id="A0A2G9UQX2"/>
<feature type="domain" description="Carboxylesterase type B" evidence="7">
    <location>
        <begin position="96"/>
        <end position="319"/>
    </location>
</feature>
<accession>A0A2G9UQX2</accession>
<dbReference type="InterPro" id="IPR029058">
    <property type="entry name" value="AB_hydrolase_fold"/>
</dbReference>
<dbReference type="GO" id="GO:0005886">
    <property type="term" value="C:plasma membrane"/>
    <property type="evidence" value="ECO:0007669"/>
    <property type="project" value="TreeGrafter"/>
</dbReference>
<keyword evidence="4" id="KW-1015">Disulfide bond</keyword>
<dbReference type="InterPro" id="IPR050654">
    <property type="entry name" value="AChE-related_enzymes"/>
</dbReference>
<dbReference type="EMBL" id="KZ345622">
    <property type="protein sequence ID" value="PIO72658.1"/>
    <property type="molecule type" value="Genomic_DNA"/>
</dbReference>
<dbReference type="InterPro" id="IPR000997">
    <property type="entry name" value="Cholinesterase"/>
</dbReference>
<name>A0A2G9UQX2_TELCI</name>
<feature type="active site" description="Charge relay system" evidence="5">
    <location>
        <position position="399"/>
    </location>
</feature>
<evidence type="ECO:0000256" key="4">
    <source>
        <dbReference type="ARBA" id="ARBA00023157"/>
    </source>
</evidence>
<dbReference type="InterPro" id="IPR019826">
    <property type="entry name" value="Carboxylesterase_B_AS"/>
</dbReference>
<evidence type="ECO:0000256" key="2">
    <source>
        <dbReference type="ARBA" id="ARBA00022487"/>
    </source>
</evidence>
<dbReference type="PRINTS" id="PR00878">
    <property type="entry name" value="CHOLNESTRASE"/>
</dbReference>
<keyword evidence="9" id="KW-1185">Reference proteome</keyword>
<dbReference type="PROSITE" id="PS00122">
    <property type="entry name" value="CARBOXYLESTERASE_B_1"/>
    <property type="match status" value="1"/>
</dbReference>
<dbReference type="GO" id="GO:0019695">
    <property type="term" value="P:choline metabolic process"/>
    <property type="evidence" value="ECO:0007669"/>
    <property type="project" value="TreeGrafter"/>
</dbReference>
<protein>
    <recommendedName>
        <fullName evidence="6">Carboxylic ester hydrolase</fullName>
        <ecNumber evidence="6">3.1.1.-</ecNumber>
    </recommendedName>
</protein>
<dbReference type="SUPFAM" id="SSF53474">
    <property type="entry name" value="alpha/beta-Hydrolases"/>
    <property type="match status" value="1"/>
</dbReference>
<dbReference type="InterPro" id="IPR002018">
    <property type="entry name" value="CarbesteraseB"/>
</dbReference>
<dbReference type="PANTHER" id="PTHR43918:SF15">
    <property type="entry name" value="CARBOXYLIC ESTER HYDROLASE"/>
    <property type="match status" value="1"/>
</dbReference>
<dbReference type="EC" id="3.1.1.-" evidence="6"/>
<evidence type="ECO:0000256" key="3">
    <source>
        <dbReference type="ARBA" id="ARBA00022801"/>
    </source>
</evidence>
<keyword evidence="2" id="KW-0719">Serine esterase</keyword>
<sequence length="443" mass="48982">MRWRSVSLLAAAAAAAVRALLFLATTLSLALLPGVIDARAILNDDHVVHTALGSIRGLPQSFQGERVSAFLGVPYARAPVGIRRFAKPEMIQPWSGFFSGSPSLDLYDGTALAAKKHTIVVNINYRLGPFGFLYLGDDSPVPGNMGLLDQQLALQWVHENIGSFGGDPTRVTLFGESAGSASATAHIAAPGSYPYFNKIIANSGTIMNSWASRTPDTMLELSLRLAKRLNCTSRSTDTAAMYNCLRAAPAGVIQVEADSVSSDIGLPMTFAFVPVSADRNFFQGDVFERLRSRNFKKDVSAIIGTVKDEGTYWLPYYMYRYGFWFNHTISAEDPKNKALITSEQLRDGVGRFLGDYFFTCSLIEFADILADNVYGPVYMYYFTMRSTANPWPKWMGVMHGYEIEYAFGQPLTRPSLYDKSYIGVEMQFSELIMKLWTDFANTG</sequence>
<dbReference type="Proteomes" id="UP000230423">
    <property type="component" value="Unassembled WGS sequence"/>
</dbReference>
<dbReference type="OrthoDB" id="408631at2759"/>
<dbReference type="PANTHER" id="PTHR43918">
    <property type="entry name" value="ACETYLCHOLINESTERASE"/>
    <property type="match status" value="1"/>
</dbReference>
<evidence type="ECO:0000313" key="9">
    <source>
        <dbReference type="Proteomes" id="UP000230423"/>
    </source>
</evidence>
<gene>
    <name evidence="8" type="ORF">TELCIR_05397</name>
</gene>
<dbReference type="GO" id="GO:0006581">
    <property type="term" value="P:acetylcholine catabolic process"/>
    <property type="evidence" value="ECO:0007669"/>
    <property type="project" value="TreeGrafter"/>
</dbReference>
<feature type="active site" description="Charge relay system" evidence="5">
    <location>
        <position position="309"/>
    </location>
</feature>
<evidence type="ECO:0000256" key="5">
    <source>
        <dbReference type="PIRSR" id="PIRSR600997-1"/>
    </source>
</evidence>
<dbReference type="Pfam" id="PF00135">
    <property type="entry name" value="COesterase"/>
    <property type="match status" value="2"/>
</dbReference>
<evidence type="ECO:0000256" key="6">
    <source>
        <dbReference type="RuleBase" id="RU361235"/>
    </source>
</evidence>
<feature type="domain" description="Carboxylesterase type B" evidence="7">
    <location>
        <begin position="340"/>
        <end position="443"/>
    </location>
</feature>
<evidence type="ECO:0000256" key="1">
    <source>
        <dbReference type="ARBA" id="ARBA00005964"/>
    </source>
</evidence>
<comment type="similarity">
    <text evidence="1 6">Belongs to the type-B carboxylesterase/lipase family.</text>
</comment>
<dbReference type="GO" id="GO:0005615">
    <property type="term" value="C:extracellular space"/>
    <property type="evidence" value="ECO:0007669"/>
    <property type="project" value="TreeGrafter"/>
</dbReference>
<evidence type="ECO:0000259" key="7">
    <source>
        <dbReference type="Pfam" id="PF00135"/>
    </source>
</evidence>
<dbReference type="Gene3D" id="3.40.50.1820">
    <property type="entry name" value="alpha/beta hydrolase"/>
    <property type="match status" value="2"/>
</dbReference>
<organism evidence="8 9">
    <name type="scientific">Teladorsagia circumcincta</name>
    <name type="common">Brown stomach worm</name>
    <name type="synonym">Ostertagia circumcincta</name>
    <dbReference type="NCBI Taxonomy" id="45464"/>
    <lineage>
        <taxon>Eukaryota</taxon>
        <taxon>Metazoa</taxon>
        <taxon>Ecdysozoa</taxon>
        <taxon>Nematoda</taxon>
        <taxon>Chromadorea</taxon>
        <taxon>Rhabditida</taxon>
        <taxon>Rhabditina</taxon>
        <taxon>Rhabditomorpha</taxon>
        <taxon>Strongyloidea</taxon>
        <taxon>Trichostrongylidae</taxon>
        <taxon>Teladorsagia</taxon>
    </lineage>
</organism>
<proteinExistence type="inferred from homology"/>
<reference evidence="8 9" key="1">
    <citation type="submission" date="2015-09" db="EMBL/GenBank/DDBJ databases">
        <title>Draft genome of the parasitic nematode Teladorsagia circumcincta isolate WARC Sus (inbred).</title>
        <authorList>
            <person name="Mitreva M."/>
        </authorList>
    </citation>
    <scope>NUCLEOTIDE SEQUENCE [LARGE SCALE GENOMIC DNA]</scope>
    <source>
        <strain evidence="8 9">S</strain>
    </source>
</reference>
<feature type="active site" description="Acyl-ester intermediate" evidence="5">
    <location>
        <position position="177"/>
    </location>
</feature>
<keyword evidence="3 6" id="KW-0378">Hydrolase</keyword>
<dbReference type="GO" id="GO:0003990">
    <property type="term" value="F:acetylcholinesterase activity"/>
    <property type="evidence" value="ECO:0007669"/>
    <property type="project" value="TreeGrafter"/>
</dbReference>
<evidence type="ECO:0000313" key="8">
    <source>
        <dbReference type="EMBL" id="PIO72658.1"/>
    </source>
</evidence>